<dbReference type="Proteomes" id="UP001160390">
    <property type="component" value="Unassembled WGS sequence"/>
</dbReference>
<comment type="caution">
    <text evidence="2">The sequence shown here is derived from an EMBL/GenBank/DDBJ whole genome shotgun (WGS) entry which is preliminary data.</text>
</comment>
<dbReference type="AlphaFoldDB" id="A0AA35M0I8"/>
<keyword evidence="3" id="KW-1185">Reference proteome</keyword>
<evidence type="ECO:0000313" key="3">
    <source>
        <dbReference type="Proteomes" id="UP001160390"/>
    </source>
</evidence>
<protein>
    <submittedName>
        <fullName evidence="2">Uncharacterized protein</fullName>
    </submittedName>
</protein>
<keyword evidence="1" id="KW-0732">Signal</keyword>
<accession>A0AA35M0I8</accession>
<sequence length="149" mass="15786">MSETVLQASLLILLYEIGHGIYPSAFLSAGSCVRYGHAIGLGGPQKCRLQRPLTRFTQLGRLAPIPSTGSLPDSRAVQMFGSSETILAHSTSSSGKEGSRDEGCFVLLAESTKLLGQVLSHISSTKSEGAVGSLPTRAQDELIQLDRTI</sequence>
<dbReference type="EMBL" id="CABFNP030000823">
    <property type="protein sequence ID" value="CAI6088228.1"/>
    <property type="molecule type" value="Genomic_DNA"/>
</dbReference>
<feature type="signal peptide" evidence="1">
    <location>
        <begin position="1"/>
        <end position="20"/>
    </location>
</feature>
<evidence type="ECO:0000313" key="2">
    <source>
        <dbReference type="EMBL" id="CAI6088228.1"/>
    </source>
</evidence>
<gene>
    <name evidence="2" type="ORF">CCHLO57077_00010649</name>
</gene>
<organism evidence="2 3">
    <name type="scientific">Clonostachys chloroleuca</name>
    <dbReference type="NCBI Taxonomy" id="1926264"/>
    <lineage>
        <taxon>Eukaryota</taxon>
        <taxon>Fungi</taxon>
        <taxon>Dikarya</taxon>
        <taxon>Ascomycota</taxon>
        <taxon>Pezizomycotina</taxon>
        <taxon>Sordariomycetes</taxon>
        <taxon>Hypocreomycetidae</taxon>
        <taxon>Hypocreales</taxon>
        <taxon>Bionectriaceae</taxon>
        <taxon>Clonostachys</taxon>
    </lineage>
</organism>
<proteinExistence type="predicted"/>
<name>A0AA35M0I8_9HYPO</name>
<feature type="chain" id="PRO_5041268360" evidence="1">
    <location>
        <begin position="21"/>
        <end position="149"/>
    </location>
</feature>
<reference evidence="2" key="1">
    <citation type="submission" date="2023-01" db="EMBL/GenBank/DDBJ databases">
        <authorList>
            <person name="Piombo E."/>
        </authorList>
    </citation>
    <scope>NUCLEOTIDE SEQUENCE</scope>
</reference>
<evidence type="ECO:0000256" key="1">
    <source>
        <dbReference type="SAM" id="SignalP"/>
    </source>
</evidence>
<dbReference type="CDD" id="cd12148">
    <property type="entry name" value="fungal_TF_MHR"/>
    <property type="match status" value="1"/>
</dbReference>